<dbReference type="AlphaFoldDB" id="D5P671"/>
<evidence type="ECO:0000313" key="4">
    <source>
        <dbReference type="Proteomes" id="UP000003653"/>
    </source>
</evidence>
<keyword evidence="2" id="KW-0812">Transmembrane</keyword>
<keyword evidence="2" id="KW-0472">Membrane</keyword>
<proteinExistence type="predicted"/>
<dbReference type="EMBL" id="ADNV01000122">
    <property type="protein sequence ID" value="EFG78430.1"/>
    <property type="molecule type" value="Genomic_DNA"/>
</dbReference>
<dbReference type="eggNOG" id="ENOG50329MI">
    <property type="taxonomic scope" value="Bacteria"/>
</dbReference>
<protein>
    <submittedName>
        <fullName evidence="3">Uncharacterized protein</fullName>
    </submittedName>
</protein>
<feature type="transmembrane region" description="Helical" evidence="2">
    <location>
        <begin position="14"/>
        <end position="36"/>
    </location>
</feature>
<sequence length="195" mass="20251">MPALPPAREFLTSAGFAGALAVLAALIVAVVAAVAVRGATKRHRALVEQQESHQRELRDERRRAARIQECRERLVWVVDKGSIEPAASEGATVGLGPELALTVLQGIHDDAEKLGDATLAKAAAVQLDQFSRVLARQSGALAQFAAPNSAAQEATPGERAASGAAPDAAPTATGEQPSAPARQVSTGTGGRRRRQ</sequence>
<evidence type="ECO:0000313" key="3">
    <source>
        <dbReference type="EMBL" id="EFG78430.1"/>
    </source>
</evidence>
<keyword evidence="2" id="KW-1133">Transmembrane helix</keyword>
<keyword evidence="4" id="KW-1185">Reference proteome</keyword>
<evidence type="ECO:0000256" key="2">
    <source>
        <dbReference type="SAM" id="Phobius"/>
    </source>
</evidence>
<name>D5P671_9MYCO</name>
<feature type="compositionally biased region" description="Low complexity" evidence="1">
    <location>
        <begin position="160"/>
        <end position="174"/>
    </location>
</feature>
<comment type="caution">
    <text evidence="3">The sequence shown here is derived from an EMBL/GenBank/DDBJ whole genome shotgun (WGS) entry which is preliminary data.</text>
</comment>
<gene>
    <name evidence="3" type="ORF">HMPREF0591_1673</name>
</gene>
<accession>D5P671</accession>
<dbReference type="Proteomes" id="UP000003653">
    <property type="component" value="Unassembled WGS sequence"/>
</dbReference>
<dbReference type="HOGENOM" id="CLU_1401157_0_0_11"/>
<reference evidence="3 4" key="1">
    <citation type="submission" date="2010-04" db="EMBL/GenBank/DDBJ databases">
        <authorList>
            <person name="Muzny D."/>
            <person name="Qin X."/>
            <person name="Deng J."/>
            <person name="Jiang H."/>
            <person name="Liu Y."/>
            <person name="Qu J."/>
            <person name="Song X.-Z."/>
            <person name="Zhang L."/>
            <person name="Thornton R."/>
            <person name="Coyle M."/>
            <person name="Francisco L."/>
            <person name="Jackson L."/>
            <person name="Javaid M."/>
            <person name="Korchina V."/>
            <person name="Kovar C."/>
            <person name="Mata R."/>
            <person name="Mathew T."/>
            <person name="Ngo R."/>
            <person name="Nguyen L."/>
            <person name="Nguyen N."/>
            <person name="Okwuonu G."/>
            <person name="Ongeri F."/>
            <person name="Pham C."/>
            <person name="Simmons D."/>
            <person name="Wilczek-Boney K."/>
            <person name="Hale W."/>
            <person name="Jakkamsetti A."/>
            <person name="Pham P."/>
            <person name="Ruth R."/>
            <person name="San Lucas F."/>
            <person name="Warren J."/>
            <person name="Zhang J."/>
            <person name="Zhao Z."/>
            <person name="Zhou C."/>
            <person name="Zhu D."/>
            <person name="Lee S."/>
            <person name="Bess C."/>
            <person name="Blankenburg K."/>
            <person name="Forbes L."/>
            <person name="Fu Q."/>
            <person name="Gubbala S."/>
            <person name="Hirani K."/>
            <person name="Jayaseelan J.C."/>
            <person name="Lara F."/>
            <person name="Munidasa M."/>
            <person name="Palculict T."/>
            <person name="Patil S."/>
            <person name="Pu L.-L."/>
            <person name="Saada N."/>
            <person name="Tang L."/>
            <person name="Weissenberger G."/>
            <person name="Zhu Y."/>
            <person name="Hemphill L."/>
            <person name="Shang Y."/>
            <person name="Youmans B."/>
            <person name="Ayvaz T."/>
            <person name="Ross M."/>
            <person name="Santibanez J."/>
            <person name="Aqrawi P."/>
            <person name="Gross S."/>
            <person name="Joshi V."/>
            <person name="Fowler G."/>
            <person name="Nazareth L."/>
            <person name="Reid J."/>
            <person name="Worley K."/>
            <person name="Petrosino J."/>
            <person name="Highlander S."/>
            <person name="Gibbs R."/>
        </authorList>
    </citation>
    <scope>NUCLEOTIDE SEQUENCE [LARGE SCALE GENOMIC DNA]</scope>
    <source>
        <strain evidence="3 4">ATCC BAA-614</strain>
    </source>
</reference>
<organism evidence="3 4">
    <name type="scientific">Mycobacterium parascrofulaceum ATCC BAA-614</name>
    <dbReference type="NCBI Taxonomy" id="525368"/>
    <lineage>
        <taxon>Bacteria</taxon>
        <taxon>Bacillati</taxon>
        <taxon>Actinomycetota</taxon>
        <taxon>Actinomycetes</taxon>
        <taxon>Mycobacteriales</taxon>
        <taxon>Mycobacteriaceae</taxon>
        <taxon>Mycobacterium</taxon>
        <taxon>Mycobacterium simiae complex</taxon>
    </lineage>
</organism>
<feature type="region of interest" description="Disordered" evidence="1">
    <location>
        <begin position="147"/>
        <end position="195"/>
    </location>
</feature>
<evidence type="ECO:0000256" key="1">
    <source>
        <dbReference type="SAM" id="MobiDB-lite"/>
    </source>
</evidence>